<dbReference type="PROSITE" id="PS00662">
    <property type="entry name" value="T2SP_E"/>
    <property type="match status" value="1"/>
</dbReference>
<dbReference type="EMBL" id="UGTW01000004">
    <property type="protein sequence ID" value="SUD29819.1"/>
    <property type="molecule type" value="Genomic_DNA"/>
</dbReference>
<dbReference type="InterPro" id="IPR050921">
    <property type="entry name" value="T4SS_GSP_E_ATPase"/>
</dbReference>
<dbReference type="GO" id="GO:0016887">
    <property type="term" value="F:ATP hydrolysis activity"/>
    <property type="evidence" value="ECO:0007669"/>
    <property type="project" value="InterPro"/>
</dbReference>
<evidence type="ECO:0000313" key="3">
    <source>
        <dbReference type="EMBL" id="SUD29819.1"/>
    </source>
</evidence>
<dbReference type="Gene3D" id="3.30.450.90">
    <property type="match status" value="1"/>
</dbReference>
<protein>
    <submittedName>
        <fullName evidence="3">Conjugal transfer protein</fullName>
    </submittedName>
</protein>
<sequence length="326" mass="35418">MEGSQPAVARLGARDEHIRRITEKLTRELGPEVIALLRDPTVIEIMLNPDGTLWVEHLGQPMRQFGRMAASQAESLMATVASTLKTQITAHNPILECELPLDGSRFEALIPPVVSGPTFTIRKKALKVFTLADYVEQGIMTPGQMEAIASGVRHRKNILVVGGTGTGKTTLTNAIIRHMVDVSPQDRIAIIEDTGELQCTAENAVTMRAVEHVDMTRLLKATMRLRPDRIIVGEVRDGAALALLKAWNTGHPGGVATVHANSAPAGLIRMEQLVAEATQAPMKTLIAEAIDLIISIEKVAGGRRVKEVVTVEDHDGHKYVTQPIEE</sequence>
<dbReference type="NCBIfam" id="TIGR02782">
    <property type="entry name" value="TrbB_P"/>
    <property type="match status" value="1"/>
</dbReference>
<dbReference type="PANTHER" id="PTHR30486:SF6">
    <property type="entry name" value="TYPE IV PILUS RETRACTATION ATPASE PILT"/>
    <property type="match status" value="1"/>
</dbReference>
<dbReference type="GO" id="GO:0005524">
    <property type="term" value="F:ATP binding"/>
    <property type="evidence" value="ECO:0007669"/>
    <property type="project" value="InterPro"/>
</dbReference>
<proteinExistence type="inferred from homology"/>
<reference evidence="3 4" key="1">
    <citation type="submission" date="2018-06" db="EMBL/GenBank/DDBJ databases">
        <authorList>
            <consortium name="Pathogen Informatics"/>
            <person name="Doyle S."/>
        </authorList>
    </citation>
    <scope>NUCLEOTIDE SEQUENCE [LARGE SCALE GENOMIC DNA]</scope>
    <source>
        <strain evidence="3 4">NCTC10376</strain>
    </source>
</reference>
<dbReference type="GO" id="GO:0005737">
    <property type="term" value="C:cytoplasm"/>
    <property type="evidence" value="ECO:0007669"/>
    <property type="project" value="InterPro"/>
</dbReference>
<accession>A0A379IAG7</accession>
<dbReference type="InterPro" id="IPR014149">
    <property type="entry name" value="Conjug-transfer_TrbB"/>
</dbReference>
<evidence type="ECO:0000313" key="4">
    <source>
        <dbReference type="Proteomes" id="UP000254331"/>
    </source>
</evidence>
<dbReference type="SUPFAM" id="SSF52540">
    <property type="entry name" value="P-loop containing nucleoside triphosphate hydrolases"/>
    <property type="match status" value="1"/>
</dbReference>
<name>A0A379IAG7_PROVU</name>
<dbReference type="InterPro" id="IPR001482">
    <property type="entry name" value="T2SS/T4SS_dom"/>
</dbReference>
<dbReference type="RefSeq" id="WP_115371000.1">
    <property type="nucleotide sequence ID" value="NZ_UGTW01000004.1"/>
</dbReference>
<dbReference type="AlphaFoldDB" id="A0A379IAG7"/>
<evidence type="ECO:0000256" key="1">
    <source>
        <dbReference type="ARBA" id="ARBA00006611"/>
    </source>
</evidence>
<gene>
    <name evidence="3" type="primary">pilX11</name>
    <name evidence="3" type="ORF">NCTC10376_04144</name>
</gene>
<dbReference type="PANTHER" id="PTHR30486">
    <property type="entry name" value="TWITCHING MOTILITY PROTEIN PILT"/>
    <property type="match status" value="1"/>
</dbReference>
<comment type="similarity">
    <text evidence="1">Belongs to the GSP E family.</text>
</comment>
<dbReference type="Proteomes" id="UP000254331">
    <property type="component" value="Unassembled WGS sequence"/>
</dbReference>
<evidence type="ECO:0000259" key="2">
    <source>
        <dbReference type="PROSITE" id="PS00662"/>
    </source>
</evidence>
<dbReference type="Gene3D" id="3.40.50.300">
    <property type="entry name" value="P-loop containing nucleotide triphosphate hydrolases"/>
    <property type="match status" value="1"/>
</dbReference>
<dbReference type="Pfam" id="PF00437">
    <property type="entry name" value="T2SSE"/>
    <property type="match status" value="1"/>
</dbReference>
<organism evidence="3 4">
    <name type="scientific">Proteus vulgaris</name>
    <dbReference type="NCBI Taxonomy" id="585"/>
    <lineage>
        <taxon>Bacteria</taxon>
        <taxon>Pseudomonadati</taxon>
        <taxon>Pseudomonadota</taxon>
        <taxon>Gammaproteobacteria</taxon>
        <taxon>Enterobacterales</taxon>
        <taxon>Morganellaceae</taxon>
        <taxon>Proteus</taxon>
    </lineage>
</organism>
<dbReference type="CDD" id="cd01130">
    <property type="entry name" value="VirB11-like_ATPase"/>
    <property type="match status" value="1"/>
</dbReference>
<feature type="domain" description="Bacterial type II secretion system protein E" evidence="2">
    <location>
        <begin position="223"/>
        <end position="237"/>
    </location>
</feature>
<dbReference type="InterPro" id="IPR027417">
    <property type="entry name" value="P-loop_NTPase"/>
</dbReference>